<reference evidence="1 2" key="1">
    <citation type="submission" date="2018-06" db="EMBL/GenBank/DDBJ databases">
        <authorList>
            <consortium name="Pathogen Informatics"/>
            <person name="Doyle S."/>
        </authorList>
    </citation>
    <scope>NUCLEOTIDE SEQUENCE [LARGE SCALE GENOMIC DNA]</scope>
    <source>
        <strain evidence="1 2">NCTC11179</strain>
    </source>
</reference>
<proteinExistence type="predicted"/>
<gene>
    <name evidence="1" type="ORF">NCTC11179_01944</name>
</gene>
<evidence type="ECO:0000313" key="2">
    <source>
        <dbReference type="Proteomes" id="UP000255024"/>
    </source>
</evidence>
<accession>A0A378RRS3</accession>
<dbReference type="EMBL" id="UGQL01000001">
    <property type="protein sequence ID" value="STZ28400.1"/>
    <property type="molecule type" value="Genomic_DNA"/>
</dbReference>
<name>A0A378RRS3_MYROD</name>
<evidence type="ECO:0000313" key="1">
    <source>
        <dbReference type="EMBL" id="STZ28400.1"/>
    </source>
</evidence>
<dbReference type="Proteomes" id="UP000255024">
    <property type="component" value="Unassembled WGS sequence"/>
</dbReference>
<keyword evidence="2" id="KW-1185">Reference proteome</keyword>
<organism evidence="1 2">
    <name type="scientific">Myroides odoratus</name>
    <name type="common">Flavobacterium odoratum</name>
    <dbReference type="NCBI Taxonomy" id="256"/>
    <lineage>
        <taxon>Bacteria</taxon>
        <taxon>Pseudomonadati</taxon>
        <taxon>Bacteroidota</taxon>
        <taxon>Flavobacteriia</taxon>
        <taxon>Flavobacteriales</taxon>
        <taxon>Flavobacteriaceae</taxon>
        <taxon>Myroides</taxon>
    </lineage>
</organism>
<evidence type="ECO:0008006" key="3">
    <source>
        <dbReference type="Google" id="ProtNLM"/>
    </source>
</evidence>
<dbReference type="RefSeq" id="WP_060873878.1">
    <property type="nucleotide sequence ID" value="NZ_CP068107.1"/>
</dbReference>
<protein>
    <recommendedName>
        <fullName evidence="3">Helix-turn-helix domain</fullName>
    </recommendedName>
</protein>
<dbReference type="AlphaFoldDB" id="A0A378RRS3"/>
<sequence>MAKNIIDTHKENIEFLTLDEACDFLGIKATTFYQNYSRKLTSYRNAERSEDKRRFYSKQELVDIIAEKEAKPSKLIAVSKNERRNA</sequence>